<keyword evidence="1" id="KW-0227">DNA damage</keyword>
<evidence type="ECO:0000313" key="7">
    <source>
        <dbReference type="RefSeq" id="XP_027767532.1"/>
    </source>
</evidence>
<feature type="domain" description="DNA helicase Pif1-like 2B" evidence="5">
    <location>
        <begin position="1283"/>
        <end position="1326"/>
    </location>
</feature>
<evidence type="ECO:0000313" key="6">
    <source>
        <dbReference type="Proteomes" id="UP000694930"/>
    </source>
</evidence>
<evidence type="ECO:0000256" key="2">
    <source>
        <dbReference type="SAM" id="MobiDB-lite"/>
    </source>
</evidence>
<gene>
    <name evidence="7" type="primary">LOC114073962</name>
</gene>
<feature type="compositionally biased region" description="Polar residues" evidence="2">
    <location>
        <begin position="1"/>
        <end position="17"/>
    </location>
</feature>
<dbReference type="SUPFAM" id="SSF52540">
    <property type="entry name" value="P-loop containing nucleoside triphosphate hydrolases"/>
    <property type="match status" value="2"/>
</dbReference>
<comment type="catalytic activity">
    <reaction evidence="1">
        <text>ATP + H2O = ADP + phosphate + H(+)</text>
        <dbReference type="Rhea" id="RHEA:13065"/>
        <dbReference type="ChEBI" id="CHEBI:15377"/>
        <dbReference type="ChEBI" id="CHEBI:15378"/>
        <dbReference type="ChEBI" id="CHEBI:30616"/>
        <dbReference type="ChEBI" id="CHEBI:43474"/>
        <dbReference type="ChEBI" id="CHEBI:456216"/>
        <dbReference type="EC" id="5.6.2.3"/>
    </reaction>
</comment>
<protein>
    <recommendedName>
        <fullName evidence="1">ATP-dependent DNA helicase</fullName>
        <ecNumber evidence="1">5.6.2.3</ecNumber>
    </recommendedName>
</protein>
<feature type="region of interest" description="Disordered" evidence="2">
    <location>
        <begin position="1"/>
        <end position="43"/>
    </location>
</feature>
<evidence type="ECO:0000256" key="1">
    <source>
        <dbReference type="RuleBase" id="RU363044"/>
    </source>
</evidence>
<dbReference type="PANTHER" id="PTHR10492">
    <property type="match status" value="1"/>
</dbReference>
<dbReference type="EC" id="5.6.2.3" evidence="1"/>
<dbReference type="Proteomes" id="UP000694930">
    <property type="component" value="Chromosome 9"/>
</dbReference>
<keyword evidence="1" id="KW-0547">Nucleotide-binding</keyword>
<evidence type="ECO:0000259" key="4">
    <source>
        <dbReference type="Pfam" id="PF14214"/>
    </source>
</evidence>
<comment type="similarity">
    <text evidence="1">Belongs to the helicase family.</text>
</comment>
<keyword evidence="1" id="KW-0234">DNA repair</keyword>
<organism evidence="6 7">
    <name type="scientific">Solanum pennellii</name>
    <name type="common">Tomato</name>
    <name type="synonym">Lycopersicon pennellii</name>
    <dbReference type="NCBI Taxonomy" id="28526"/>
    <lineage>
        <taxon>Eukaryota</taxon>
        <taxon>Viridiplantae</taxon>
        <taxon>Streptophyta</taxon>
        <taxon>Embryophyta</taxon>
        <taxon>Tracheophyta</taxon>
        <taxon>Spermatophyta</taxon>
        <taxon>Magnoliopsida</taxon>
        <taxon>eudicotyledons</taxon>
        <taxon>Gunneridae</taxon>
        <taxon>Pentapetalae</taxon>
        <taxon>asterids</taxon>
        <taxon>lamiids</taxon>
        <taxon>Solanales</taxon>
        <taxon>Solanaceae</taxon>
        <taxon>Solanoideae</taxon>
        <taxon>Solaneae</taxon>
        <taxon>Solanum</taxon>
        <taxon>Solanum subgen. Lycopersicon</taxon>
    </lineage>
</organism>
<keyword evidence="1" id="KW-0378">Hydrolase</keyword>
<proteinExistence type="inferred from homology"/>
<dbReference type="RefSeq" id="XP_027767532.1">
    <property type="nucleotide sequence ID" value="XM_027911731.1"/>
</dbReference>
<sequence length="1468" mass="168441">MTHNQHQGDTTITTPFMPNQAGDKGKNIPSTSKTHQHDNNIKKSSTNTGIVAYNLSLSYLHVLKAVPECIYCAAKRLEHEPPAFCCASGYIKLANTEAPTELYEMFVASTPDAVEFRKNIRAYNSIFAFTSFGVNLDKELASAKKGVYTFRAQGQIYHDLPSLLPRDNNPCYFQLYFFDTDNELTNRLSKVNEGILSDHIATKIKQVMESNPYAQIFCQLKNQTSFHNLQLRIAANASLDQRVYNRPSVSQVAAIWIDGNNPNIPFDREIIVHEHSGYKHRVKHYFGCYDPLQYPLLFPRGEGGWHQGIRKQSKRLPHRRSAHSPPILNDIPTFISADAILANEDQEVRRETKGNVSCREYYCYKLQLRETERSVLLLCGRLLQQFVVDMYIKLETTRLEYFRKEQSNFRREVYQGIVDSVSSGECRGDRIGQRILLPSSFIGGPRDMKKRYMDAMALVQHFGRPDLFITMTCNPDWIEIQQELRPGQTPQDRPDLVTRVFRAKLQDLKEQIFKKEIFGIVVAHVFVVEFQKRGLPHIHLLLILKEGHKIKSGDQYDRFISAEIPDKYEYPILHKLVLKHMMHGPCGNKRPTNTCMQNGQCKYHYPRPYNNKSIQAKDGYPIYKRRMDGRIEIVRGMHMTNQWVVPYSPYLLTRYNCHINVEVCSGVKAIKYLYKYIYKGHDRCAVYVQSDDGENVIDEIQTFQDARWVSPPEALWRIYEFNLTEMQPAVINLQLHLPEKHSVFYWKNQNLKNLIAWDGVKQTMLTEYFRMCSIDSEAKTYLYREFPKYYVWNSKVKTWTKRKTRSVIGRIAIANPREGERYYERLLLNHVRGPLSFNDLLTVNGKQCQTFKEAAKERGLLESDNSISECMREAVVFKMPFALRSLFATILVHCNPTDIRKLWDTYYEDMSEDFSRLYGNSHNTILQSTLNSINNCLQSMGKSIDIYDIPQLDHNFLEVGSSECREINEEMSVQIPPEDIDAQSQLNPEQHHAFTKIMQTINAGTTAIFFVDGPGGTGKTYLYRALLANVRSRGMIGLATATSGVAASILPGGRTAHSRFEIPLQTSESTMTNMSKQSGVAKLIRKAKVIIWDEAPMAKRQTIETVDRSFRDIMDIDKPFGGKVMVFGGDFRQVLPVVPKSTRAEIVNASLVKSYLWPLMEKIQFTRNMRARTDPTFSEFLLRVGNGDEPTIRENLILLPEQLTIKHSKDEIPEESIIKEIFQNLQENAATTKYVTERAILASRNDHVDKINNKLISQFPGESKIFNSFDSAEDDTNNYYQEEYLNTLTPNGLPPHRLELKENAPIMLLRNLDPSSGLCNGTRMICRGFSQNVLHAEISSGHSATKHVFLPRIQLSPPENEGYPFKFIRKQFPIRLCFAMTINKAQGQTIHNVGLYLPQHVFSHGQLYVALSRGISMSTTKVLVLTEQPKCQKGTYTKNIVYKEVLEGNASDDLDILCSHSTLTEIPE</sequence>
<reference evidence="7" key="2">
    <citation type="submission" date="2025-08" db="UniProtKB">
        <authorList>
            <consortium name="RefSeq"/>
        </authorList>
    </citation>
    <scope>IDENTIFICATION</scope>
</reference>
<dbReference type="PANTHER" id="PTHR10492:SF94">
    <property type="entry name" value="ATP-DEPENDENT DNA HELICASE"/>
    <property type="match status" value="1"/>
</dbReference>
<dbReference type="GeneID" id="114073962"/>
<feature type="domain" description="Helitron helicase-like" evidence="4">
    <location>
        <begin position="361"/>
        <end position="542"/>
    </location>
</feature>
<feature type="domain" description="DNA helicase Pif1-like DEAD-box helicase" evidence="3">
    <location>
        <begin position="985"/>
        <end position="1191"/>
    </location>
</feature>
<keyword evidence="1" id="KW-0233">DNA recombination</keyword>
<dbReference type="CDD" id="cd18809">
    <property type="entry name" value="SF1_C_RecD"/>
    <property type="match status" value="1"/>
</dbReference>
<dbReference type="Pfam" id="PF14214">
    <property type="entry name" value="Helitron_like_N"/>
    <property type="match status" value="1"/>
</dbReference>
<name>A0ABM1UVL4_SOLPN</name>
<dbReference type="InterPro" id="IPR027417">
    <property type="entry name" value="P-loop_NTPase"/>
</dbReference>
<accession>A0ABM1UVL4</accession>
<reference evidence="6" key="1">
    <citation type="journal article" date="2014" name="Nat. Genet.">
        <title>The genome of the stress-tolerant wild tomato species Solanum pennellii.</title>
        <authorList>
            <person name="Bolger A."/>
            <person name="Scossa F."/>
            <person name="Bolger M.E."/>
            <person name="Lanz C."/>
            <person name="Maumus F."/>
            <person name="Tohge T."/>
            <person name="Quesneville H."/>
            <person name="Alseekh S."/>
            <person name="Sorensen I."/>
            <person name="Lichtenstein G."/>
            <person name="Fich E.A."/>
            <person name="Conte M."/>
            <person name="Keller H."/>
            <person name="Schneeberger K."/>
            <person name="Schwacke R."/>
            <person name="Ofner I."/>
            <person name="Vrebalov J."/>
            <person name="Xu Y."/>
            <person name="Osorio S."/>
            <person name="Aflitos S.A."/>
            <person name="Schijlen E."/>
            <person name="Jimenez-Gomez J.M."/>
            <person name="Ryngajllo M."/>
            <person name="Kimura S."/>
            <person name="Kumar R."/>
            <person name="Koenig D."/>
            <person name="Headland L.R."/>
            <person name="Maloof J.N."/>
            <person name="Sinha N."/>
            <person name="van Ham R.C."/>
            <person name="Lankhorst R.K."/>
            <person name="Mao L."/>
            <person name="Vogel A."/>
            <person name="Arsova B."/>
            <person name="Panstruga R."/>
            <person name="Fei Z."/>
            <person name="Rose J.K."/>
            <person name="Zamir D."/>
            <person name="Carrari F."/>
            <person name="Giovannoni J.J."/>
            <person name="Weigel D."/>
            <person name="Usadel B."/>
            <person name="Fernie A.R."/>
        </authorList>
    </citation>
    <scope>NUCLEOTIDE SEQUENCE [LARGE SCALE GENOMIC DNA]</scope>
    <source>
        <strain evidence="6">cv. LA0716</strain>
    </source>
</reference>
<dbReference type="InterPro" id="IPR010285">
    <property type="entry name" value="DNA_helicase_pif1-like_DEAD"/>
</dbReference>
<dbReference type="Pfam" id="PF21530">
    <property type="entry name" value="Pif1_2B_dom"/>
    <property type="match status" value="1"/>
</dbReference>
<comment type="cofactor">
    <cofactor evidence="1">
        <name>Mg(2+)</name>
        <dbReference type="ChEBI" id="CHEBI:18420"/>
    </cofactor>
</comment>
<dbReference type="Gene3D" id="3.40.50.300">
    <property type="entry name" value="P-loop containing nucleotide triphosphate hydrolases"/>
    <property type="match status" value="1"/>
</dbReference>
<dbReference type="Pfam" id="PF05970">
    <property type="entry name" value="PIF1"/>
    <property type="match status" value="1"/>
</dbReference>
<keyword evidence="1" id="KW-0067">ATP-binding</keyword>
<dbReference type="InterPro" id="IPR049163">
    <property type="entry name" value="Pif1-like_2B_dom"/>
</dbReference>
<keyword evidence="6" id="KW-1185">Reference proteome</keyword>
<evidence type="ECO:0000259" key="5">
    <source>
        <dbReference type="Pfam" id="PF21530"/>
    </source>
</evidence>
<dbReference type="InterPro" id="IPR025476">
    <property type="entry name" value="Helitron_helicase-like"/>
</dbReference>
<keyword evidence="1" id="KW-0347">Helicase</keyword>
<evidence type="ECO:0000259" key="3">
    <source>
        <dbReference type="Pfam" id="PF05970"/>
    </source>
</evidence>